<keyword evidence="3" id="KW-0547">Nucleotide-binding</keyword>
<dbReference type="InterPro" id="IPR014729">
    <property type="entry name" value="Rossmann-like_a/b/a_fold"/>
</dbReference>
<dbReference type="PANTHER" id="PTHR11946">
    <property type="entry name" value="VALYL-TRNA SYNTHETASES"/>
    <property type="match status" value="1"/>
</dbReference>
<dbReference type="AlphaFoldDB" id="A0A0G0K5T2"/>
<organism evidence="9 10">
    <name type="scientific">Berkelbacteria bacterium GW2011_GWB1_38_5</name>
    <dbReference type="NCBI Taxonomy" id="1618336"/>
    <lineage>
        <taxon>Bacteria</taxon>
        <taxon>Candidatus Berkelbacteria</taxon>
    </lineage>
</organism>
<dbReference type="GO" id="GO:0006438">
    <property type="term" value="P:valyl-tRNA aminoacylation"/>
    <property type="evidence" value="ECO:0007669"/>
    <property type="project" value="InterPro"/>
</dbReference>
<evidence type="ECO:0000256" key="1">
    <source>
        <dbReference type="ARBA" id="ARBA00013169"/>
    </source>
</evidence>
<dbReference type="Gene3D" id="3.40.50.620">
    <property type="entry name" value="HUPs"/>
    <property type="match status" value="2"/>
</dbReference>
<dbReference type="STRING" id="1618336.US94_C0013G0012"/>
<feature type="domain" description="Aminoacyl-tRNA synthetase class Ia" evidence="8">
    <location>
        <begin position="38"/>
        <end position="134"/>
    </location>
</feature>
<dbReference type="InterPro" id="IPR002300">
    <property type="entry name" value="aa-tRNA-synth_Ia"/>
</dbReference>
<evidence type="ECO:0000256" key="5">
    <source>
        <dbReference type="ARBA" id="ARBA00022917"/>
    </source>
</evidence>
<evidence type="ECO:0000256" key="7">
    <source>
        <dbReference type="ARBA" id="ARBA00029936"/>
    </source>
</evidence>
<dbReference type="EMBL" id="LBUX01000013">
    <property type="protein sequence ID" value="KKQ74142.1"/>
    <property type="molecule type" value="Genomic_DNA"/>
</dbReference>
<feature type="non-terminal residue" evidence="9">
    <location>
        <position position="1"/>
    </location>
</feature>
<name>A0A0G0K5T2_9BACT</name>
<evidence type="ECO:0000256" key="3">
    <source>
        <dbReference type="ARBA" id="ARBA00022741"/>
    </source>
</evidence>
<dbReference type="Pfam" id="PF00133">
    <property type="entry name" value="tRNA-synt_1"/>
    <property type="match status" value="2"/>
</dbReference>
<proteinExistence type="predicted"/>
<keyword evidence="6" id="KW-0030">Aminoacyl-tRNA synthetase</keyword>
<dbReference type="PATRIC" id="fig|1618336.3.peg.287"/>
<gene>
    <name evidence="9" type="ORF">US94_C0013G0012</name>
</gene>
<dbReference type="GO" id="GO:0004832">
    <property type="term" value="F:valine-tRNA ligase activity"/>
    <property type="evidence" value="ECO:0007669"/>
    <property type="project" value="UniProtKB-EC"/>
</dbReference>
<keyword evidence="5" id="KW-0648">Protein biosynthesis</keyword>
<dbReference type="InterPro" id="IPR002303">
    <property type="entry name" value="Valyl-tRNA_ligase"/>
</dbReference>
<dbReference type="EC" id="6.1.1.9" evidence="1"/>
<dbReference type="PANTHER" id="PTHR11946:SF93">
    <property type="entry name" value="VALINE--TRNA LIGASE, CHLOROPLASTIC_MITOCHONDRIAL 2"/>
    <property type="match status" value="1"/>
</dbReference>
<sequence>KFTPERWSKVYLDWMENLKDWCISRQIWWGHKIPIEGETDVLDTWFSSALWPFATLGYPKETDDLKYFYPNTTMTTARDIIYLWVARMIFSGFEFMGQKPFSEVYIHPTIFNKEGKRMSKSLGTGVDPLELIDPDSA</sequence>
<evidence type="ECO:0000313" key="9">
    <source>
        <dbReference type="EMBL" id="KKQ74142.1"/>
    </source>
</evidence>
<dbReference type="Proteomes" id="UP000034498">
    <property type="component" value="Unassembled WGS sequence"/>
</dbReference>
<evidence type="ECO:0000259" key="8">
    <source>
        <dbReference type="Pfam" id="PF00133"/>
    </source>
</evidence>
<protein>
    <recommendedName>
        <fullName evidence="1">valine--tRNA ligase</fullName>
        <ecNumber evidence="1">6.1.1.9</ecNumber>
    </recommendedName>
    <alternativeName>
        <fullName evidence="7">Valyl-tRNA synthetase</fullName>
    </alternativeName>
</protein>
<keyword evidence="2 9" id="KW-0436">Ligase</keyword>
<dbReference type="PRINTS" id="PR00986">
    <property type="entry name" value="TRNASYNTHVAL"/>
</dbReference>
<accession>A0A0G0K5T2</accession>
<keyword evidence="4" id="KW-0067">ATP-binding</keyword>
<comment type="caution">
    <text evidence="9">The sequence shown here is derived from an EMBL/GenBank/DDBJ whole genome shotgun (WGS) entry which is preliminary data.</text>
</comment>
<evidence type="ECO:0000256" key="6">
    <source>
        <dbReference type="ARBA" id="ARBA00023146"/>
    </source>
</evidence>
<feature type="domain" description="Aminoacyl-tRNA synthetase class Ia" evidence="8">
    <location>
        <begin position="1"/>
        <end position="35"/>
    </location>
</feature>
<reference evidence="9 10" key="1">
    <citation type="journal article" date="2015" name="Nature">
        <title>rRNA introns, odd ribosomes, and small enigmatic genomes across a large radiation of phyla.</title>
        <authorList>
            <person name="Brown C.T."/>
            <person name="Hug L.A."/>
            <person name="Thomas B.C."/>
            <person name="Sharon I."/>
            <person name="Castelle C.J."/>
            <person name="Singh A."/>
            <person name="Wilkins M.J."/>
            <person name="Williams K.H."/>
            <person name="Banfield J.F."/>
        </authorList>
    </citation>
    <scope>NUCLEOTIDE SEQUENCE [LARGE SCALE GENOMIC DNA]</scope>
</reference>
<evidence type="ECO:0000256" key="4">
    <source>
        <dbReference type="ARBA" id="ARBA00022840"/>
    </source>
</evidence>
<dbReference type="SUPFAM" id="SSF52374">
    <property type="entry name" value="Nucleotidylyl transferase"/>
    <property type="match status" value="1"/>
</dbReference>
<evidence type="ECO:0000256" key="2">
    <source>
        <dbReference type="ARBA" id="ARBA00022598"/>
    </source>
</evidence>
<dbReference type="GO" id="GO:0005524">
    <property type="term" value="F:ATP binding"/>
    <property type="evidence" value="ECO:0007669"/>
    <property type="project" value="UniProtKB-KW"/>
</dbReference>
<evidence type="ECO:0000313" key="10">
    <source>
        <dbReference type="Proteomes" id="UP000034498"/>
    </source>
</evidence>
<dbReference type="GO" id="GO:0005829">
    <property type="term" value="C:cytosol"/>
    <property type="evidence" value="ECO:0007669"/>
    <property type="project" value="TreeGrafter"/>
</dbReference>